<comment type="function">
    <text evidence="7">Part of the tripartite ATP-independent periplasmic (TRAP) transport system.</text>
</comment>
<dbReference type="PIRSF" id="PIRSF006066">
    <property type="entry name" value="HI0050"/>
    <property type="match status" value="1"/>
</dbReference>
<keyword evidence="6 7" id="KW-0472">Membrane</keyword>
<feature type="transmembrane region" description="Helical" evidence="7">
    <location>
        <begin position="171"/>
        <end position="195"/>
    </location>
</feature>
<reference evidence="9 10" key="1">
    <citation type="submission" date="2024-09" db="EMBL/GenBank/DDBJ databases">
        <authorList>
            <person name="Sun Q."/>
            <person name="Mori K."/>
        </authorList>
    </citation>
    <scope>NUCLEOTIDE SEQUENCE [LARGE SCALE GENOMIC DNA]</scope>
    <source>
        <strain evidence="9 10">CCM 7415</strain>
    </source>
</reference>
<organism evidence="9 10">
    <name type="scientific">Kushneria aurantia</name>
    <dbReference type="NCBI Taxonomy" id="504092"/>
    <lineage>
        <taxon>Bacteria</taxon>
        <taxon>Pseudomonadati</taxon>
        <taxon>Pseudomonadota</taxon>
        <taxon>Gammaproteobacteria</taxon>
        <taxon>Oceanospirillales</taxon>
        <taxon>Halomonadaceae</taxon>
        <taxon>Kushneria</taxon>
    </lineage>
</organism>
<feature type="transmembrane region" description="Helical" evidence="7">
    <location>
        <begin position="326"/>
        <end position="354"/>
    </location>
</feature>
<dbReference type="PANTHER" id="PTHR33362:SF7">
    <property type="entry name" value="SLL1103 PROTEIN"/>
    <property type="match status" value="1"/>
</dbReference>
<comment type="subunit">
    <text evidence="7">The complex comprises the extracytoplasmic solute receptor protein and the two transmembrane proteins.</text>
</comment>
<dbReference type="PANTHER" id="PTHR33362">
    <property type="entry name" value="SIALIC ACID TRAP TRANSPORTER PERMEASE PROTEIN SIAT-RELATED"/>
    <property type="match status" value="1"/>
</dbReference>
<keyword evidence="3 7" id="KW-0997">Cell inner membrane</keyword>
<keyword evidence="4 7" id="KW-0812">Transmembrane</keyword>
<evidence type="ECO:0000256" key="2">
    <source>
        <dbReference type="ARBA" id="ARBA00022475"/>
    </source>
</evidence>
<gene>
    <name evidence="9" type="ORF">ACFFHW_01990</name>
</gene>
<evidence type="ECO:0000259" key="8">
    <source>
        <dbReference type="Pfam" id="PF06808"/>
    </source>
</evidence>
<keyword evidence="5 7" id="KW-1133">Transmembrane helix</keyword>
<feature type="transmembrane region" description="Helical" evidence="7">
    <location>
        <begin position="12"/>
        <end position="39"/>
    </location>
</feature>
<evidence type="ECO:0000256" key="5">
    <source>
        <dbReference type="ARBA" id="ARBA00022989"/>
    </source>
</evidence>
<dbReference type="Pfam" id="PF06808">
    <property type="entry name" value="DctM"/>
    <property type="match status" value="1"/>
</dbReference>
<proteinExistence type="inferred from homology"/>
<evidence type="ECO:0000256" key="4">
    <source>
        <dbReference type="ARBA" id="ARBA00022692"/>
    </source>
</evidence>
<feature type="transmembrane region" description="Helical" evidence="7">
    <location>
        <begin position="282"/>
        <end position="306"/>
    </location>
</feature>
<sequence>MESMIVALMFPALFLLIFLGIPIAFSLILVSVAAGWFSFGPMIFQQLYGSMYSASTNYILSSIPLFVLMGAILEKSGIAKNLFEAIQIWIGRLPGGLAVTTILMAAIFAAASGVVGAVEIMIGLMAIPAMQKYKYNNSVITGTICAGGSLGTIIPPTVIVVVYAALAQISIGALFAAIMIPSGIMVSLFVLYILIRCILRPSDGPAVNDKSLPTIPLSQKITITLKSLLPPLLLMFAVLGSLLGGIASPTEAAAVGVGGATILAVSNKGMTISSLGESLKMTVRITAMILLIVAGGTMFTGIFAVNGGGALVENIAEALGGGSTEVIIFFLLVTFLLGFVLDWTSIVLICVPIFTPIIKSLGIDPIWFATLVLVTIQTSYLTPPMASSIFYLKSIAPKDITYGQMCKGVVPFIIAQLITLAIVAMFPSVATWLPSQIVGF</sequence>
<feature type="transmembrane region" description="Helical" evidence="7">
    <location>
        <begin position="51"/>
        <end position="73"/>
    </location>
</feature>
<accession>A0ABV6FZF7</accession>
<evidence type="ECO:0000313" key="9">
    <source>
        <dbReference type="EMBL" id="MFC0266776.1"/>
    </source>
</evidence>
<dbReference type="InterPro" id="IPR004681">
    <property type="entry name" value="TRAP_DctM"/>
</dbReference>
<evidence type="ECO:0000313" key="10">
    <source>
        <dbReference type="Proteomes" id="UP001589814"/>
    </source>
</evidence>
<comment type="subcellular location">
    <subcellularLocation>
        <location evidence="1 7">Cell inner membrane</location>
        <topology evidence="1 7">Multi-pass membrane protein</topology>
    </subcellularLocation>
</comment>
<comment type="similarity">
    <text evidence="7">Belongs to the TRAP transporter large permease family.</text>
</comment>
<feature type="domain" description="TRAP C4-dicarboxylate transport system permease DctM subunit" evidence="8">
    <location>
        <begin position="12"/>
        <end position="428"/>
    </location>
</feature>
<dbReference type="RefSeq" id="WP_026352107.1">
    <property type="nucleotide sequence ID" value="NZ_JBHLVX010000008.1"/>
</dbReference>
<feature type="transmembrane region" description="Helical" evidence="7">
    <location>
        <begin position="228"/>
        <end position="246"/>
    </location>
</feature>
<feature type="transmembrane region" description="Helical" evidence="7">
    <location>
        <begin position="252"/>
        <end position="270"/>
    </location>
</feature>
<keyword evidence="7" id="KW-0813">Transport</keyword>
<evidence type="ECO:0000256" key="3">
    <source>
        <dbReference type="ARBA" id="ARBA00022519"/>
    </source>
</evidence>
<keyword evidence="10" id="KW-1185">Reference proteome</keyword>
<comment type="caution">
    <text evidence="9">The sequence shown here is derived from an EMBL/GenBank/DDBJ whole genome shotgun (WGS) entry which is preliminary data.</text>
</comment>
<feature type="transmembrane region" description="Helical" evidence="7">
    <location>
        <begin position="412"/>
        <end position="433"/>
    </location>
</feature>
<comment type="caution">
    <text evidence="7">Lacks conserved residue(s) required for the propagation of feature annotation.</text>
</comment>
<dbReference type="Proteomes" id="UP001589814">
    <property type="component" value="Unassembled WGS sequence"/>
</dbReference>
<evidence type="ECO:0000256" key="6">
    <source>
        <dbReference type="ARBA" id="ARBA00023136"/>
    </source>
</evidence>
<evidence type="ECO:0000256" key="1">
    <source>
        <dbReference type="ARBA" id="ARBA00004429"/>
    </source>
</evidence>
<dbReference type="NCBIfam" id="TIGR00786">
    <property type="entry name" value="dctM"/>
    <property type="match status" value="1"/>
</dbReference>
<name>A0ABV6FZF7_9GAMM</name>
<keyword evidence="2" id="KW-1003">Cell membrane</keyword>
<dbReference type="InterPro" id="IPR010656">
    <property type="entry name" value="DctM"/>
</dbReference>
<feature type="transmembrane region" description="Helical" evidence="7">
    <location>
        <begin position="102"/>
        <end position="127"/>
    </location>
</feature>
<evidence type="ECO:0000256" key="7">
    <source>
        <dbReference type="RuleBase" id="RU369079"/>
    </source>
</evidence>
<protein>
    <recommendedName>
        <fullName evidence="7">TRAP transporter large permease protein</fullName>
    </recommendedName>
</protein>
<feature type="transmembrane region" description="Helical" evidence="7">
    <location>
        <begin position="139"/>
        <end position="165"/>
    </location>
</feature>
<dbReference type="EMBL" id="JBHLVX010000008">
    <property type="protein sequence ID" value="MFC0266776.1"/>
    <property type="molecule type" value="Genomic_DNA"/>
</dbReference>